<keyword evidence="6" id="KW-1185">Reference proteome</keyword>
<dbReference type="GO" id="GO:0016887">
    <property type="term" value="F:ATP hydrolysis activity"/>
    <property type="evidence" value="ECO:0007669"/>
    <property type="project" value="InterPro"/>
</dbReference>
<gene>
    <name evidence="5" type="ORF">FEF65_00035</name>
</gene>
<dbReference type="InterPro" id="IPR027417">
    <property type="entry name" value="P-loop_NTPase"/>
</dbReference>
<dbReference type="EMBL" id="VBRY01000001">
    <property type="protein sequence ID" value="TLS68936.1"/>
    <property type="molecule type" value="Genomic_DNA"/>
</dbReference>
<name>A0A5R9GRQ2_9PROT</name>
<keyword evidence="3 5" id="KW-0067">ATP-binding</keyword>
<evidence type="ECO:0000313" key="5">
    <source>
        <dbReference type="EMBL" id="TLS68936.1"/>
    </source>
</evidence>
<evidence type="ECO:0000256" key="3">
    <source>
        <dbReference type="ARBA" id="ARBA00022840"/>
    </source>
</evidence>
<evidence type="ECO:0000313" key="6">
    <source>
        <dbReference type="Proteomes" id="UP000306585"/>
    </source>
</evidence>
<evidence type="ECO:0000259" key="4">
    <source>
        <dbReference type="Pfam" id="PF00005"/>
    </source>
</evidence>
<dbReference type="GO" id="GO:0043190">
    <property type="term" value="C:ATP-binding cassette (ABC) transporter complex"/>
    <property type="evidence" value="ECO:0007669"/>
    <property type="project" value="TreeGrafter"/>
</dbReference>
<dbReference type="GO" id="GO:0005524">
    <property type="term" value="F:ATP binding"/>
    <property type="evidence" value="ECO:0007669"/>
    <property type="project" value="UniProtKB-KW"/>
</dbReference>
<feature type="domain" description="ABC transporter" evidence="4">
    <location>
        <begin position="7"/>
        <end position="135"/>
    </location>
</feature>
<proteinExistence type="predicted"/>
<sequence length="194" mass="21361">MGDCHATSGDIILVTGKNGCGKSLWLQRMAGLEPFPAGIAADIDGMPLQSWPVRMLFDQWPAMWLGQSVHDEMTFGLGRQPEPAEIMKTLADWGLQEGITARTPPSTLNRLQSVRLILASMNMAGPVLALLDNPTDNLSHDDAADLISDIAGWARKSKTIVVVACNRWQDWQVEATQQWHIHCSDELPQLRGHA</sequence>
<dbReference type="GO" id="GO:0042626">
    <property type="term" value="F:ATPase-coupled transmembrane transporter activity"/>
    <property type="evidence" value="ECO:0007669"/>
    <property type="project" value="TreeGrafter"/>
</dbReference>
<dbReference type="AlphaFoldDB" id="A0A5R9GRQ2"/>
<reference evidence="5 6" key="1">
    <citation type="journal article" date="2019" name="Appl. Environ. Microbiol.">
        <title>Environmental Evidence and Genomic Insight of Iron-oxidizing Bacteria Preference Towards More Corrosion Resistant Stainless Steel at Higher Salinities.</title>
        <authorList>
            <person name="Garrison C.E."/>
            <person name="Price K.A."/>
            <person name="Field E.K."/>
        </authorList>
    </citation>
    <scope>NUCLEOTIDE SEQUENCE [LARGE SCALE GENOMIC DNA]</scope>
    <source>
        <strain evidence="5 6">P3</strain>
    </source>
</reference>
<protein>
    <submittedName>
        <fullName evidence="5">ATP-binding cassette domain-containing protein</fullName>
    </submittedName>
</protein>
<dbReference type="Pfam" id="PF00005">
    <property type="entry name" value="ABC_tran"/>
    <property type="match status" value="1"/>
</dbReference>
<organism evidence="5 6">
    <name type="scientific">Mariprofundus erugo</name>
    <dbReference type="NCBI Taxonomy" id="2528639"/>
    <lineage>
        <taxon>Bacteria</taxon>
        <taxon>Pseudomonadati</taxon>
        <taxon>Pseudomonadota</taxon>
        <taxon>Candidatius Mariprofundia</taxon>
        <taxon>Mariprofundales</taxon>
        <taxon>Mariprofundaceae</taxon>
        <taxon>Mariprofundus</taxon>
    </lineage>
</organism>
<dbReference type="InterPro" id="IPR050095">
    <property type="entry name" value="ECF_ABC_transporter_ATP-bd"/>
</dbReference>
<dbReference type="InterPro" id="IPR003439">
    <property type="entry name" value="ABC_transporter-like_ATP-bd"/>
</dbReference>
<dbReference type="RefSeq" id="WP_138237752.1">
    <property type="nucleotide sequence ID" value="NZ_VBRY01000001.1"/>
</dbReference>
<keyword evidence="2" id="KW-0547">Nucleotide-binding</keyword>
<dbReference type="SUPFAM" id="SSF52540">
    <property type="entry name" value="P-loop containing nucleoside triphosphate hydrolases"/>
    <property type="match status" value="1"/>
</dbReference>
<comment type="caution">
    <text evidence="5">The sequence shown here is derived from an EMBL/GenBank/DDBJ whole genome shotgun (WGS) entry which is preliminary data.</text>
</comment>
<dbReference type="Gene3D" id="3.40.50.300">
    <property type="entry name" value="P-loop containing nucleotide triphosphate hydrolases"/>
    <property type="match status" value="1"/>
</dbReference>
<evidence type="ECO:0000256" key="2">
    <source>
        <dbReference type="ARBA" id="ARBA00022741"/>
    </source>
</evidence>
<dbReference type="Proteomes" id="UP000306585">
    <property type="component" value="Unassembled WGS sequence"/>
</dbReference>
<keyword evidence="1" id="KW-0813">Transport</keyword>
<accession>A0A5R9GRQ2</accession>
<evidence type="ECO:0000256" key="1">
    <source>
        <dbReference type="ARBA" id="ARBA00022448"/>
    </source>
</evidence>
<dbReference type="PANTHER" id="PTHR43553">
    <property type="entry name" value="HEAVY METAL TRANSPORTER"/>
    <property type="match status" value="1"/>
</dbReference>